<sequence>MRRLPFNPARNIRHRHAALALYRALVRSGNKIPLPRDVLTQSPRPIADLLRKRFRGNGAYTSLRLVYASMAAGYNALTLLAKARVVGSAENVQITNHLRAGIERSAADRAARPPSRPRPVPSHHEPLLVNTALAGAPPKYASSYLPRPASALGGRPRKVPNLCTTSFGQPFVRIRKPQPRMLSKAVGLKNLQWQYKVGKIGQIDEELTPDALLEDEWDRIIAEQMKREKGSVEEASRVDLGPTATFCWGVQLSRLWWECKTEEMWQDWVARGEALHDLVEQERLLAQEESGVAGPPGAPADAGENVRPTPSGSRHAPRPNVEEQARSALPLANVLLRSQKQNNGEHAVEKSDDPFILPSWAALVADQRGRMMSWVRKSTFTGPRPST</sequence>
<dbReference type="Proteomes" id="UP000076580">
    <property type="component" value="Chromosome 01"/>
</dbReference>
<organism evidence="2 3">
    <name type="scientific">Drechmeria coniospora</name>
    <name type="common">Nematophagous fungus</name>
    <name type="synonym">Meria coniospora</name>
    <dbReference type="NCBI Taxonomy" id="98403"/>
    <lineage>
        <taxon>Eukaryota</taxon>
        <taxon>Fungi</taxon>
        <taxon>Dikarya</taxon>
        <taxon>Ascomycota</taxon>
        <taxon>Pezizomycotina</taxon>
        <taxon>Sordariomycetes</taxon>
        <taxon>Hypocreomycetidae</taxon>
        <taxon>Hypocreales</taxon>
        <taxon>Ophiocordycipitaceae</taxon>
        <taxon>Drechmeria</taxon>
    </lineage>
</organism>
<evidence type="ECO:0000313" key="3">
    <source>
        <dbReference type="Proteomes" id="UP000076580"/>
    </source>
</evidence>
<reference evidence="2 3" key="1">
    <citation type="journal article" date="2016" name="Sci. Rep.">
        <title>Insights into Adaptations to a Near-Obligate Nematode Endoparasitic Lifestyle from the Finished Genome of Drechmeria coniospora.</title>
        <authorList>
            <person name="Zhang L."/>
            <person name="Zhou Z."/>
            <person name="Guo Q."/>
            <person name="Fokkens L."/>
            <person name="Miskei M."/>
            <person name="Pocsi I."/>
            <person name="Zhang W."/>
            <person name="Chen M."/>
            <person name="Wang L."/>
            <person name="Sun Y."/>
            <person name="Donzelli B.G."/>
            <person name="Gibson D.M."/>
            <person name="Nelson D.R."/>
            <person name="Luo J.G."/>
            <person name="Rep M."/>
            <person name="Liu H."/>
            <person name="Yang S."/>
            <person name="Wang J."/>
            <person name="Krasnoff S.B."/>
            <person name="Xu Y."/>
            <person name="Molnar I."/>
            <person name="Lin M."/>
        </authorList>
    </citation>
    <scope>NUCLEOTIDE SEQUENCE [LARGE SCALE GENOMIC DNA]</scope>
    <source>
        <strain evidence="2 3">ARSEF 6962</strain>
    </source>
</reference>
<accession>A0A151GVC5</accession>
<comment type="caution">
    <text evidence="2">The sequence shown here is derived from an EMBL/GenBank/DDBJ whole genome shotgun (WGS) entry which is preliminary data.</text>
</comment>
<evidence type="ECO:0000256" key="1">
    <source>
        <dbReference type="SAM" id="MobiDB-lite"/>
    </source>
</evidence>
<evidence type="ECO:0000313" key="2">
    <source>
        <dbReference type="EMBL" id="KYK61055.1"/>
    </source>
</evidence>
<dbReference type="STRING" id="98403.A0A151GVC5"/>
<keyword evidence="3" id="KW-1185">Reference proteome</keyword>
<feature type="region of interest" description="Disordered" evidence="1">
    <location>
        <begin position="103"/>
        <end position="124"/>
    </location>
</feature>
<dbReference type="EMBL" id="LAYC01000001">
    <property type="protein sequence ID" value="KYK61055.1"/>
    <property type="molecule type" value="Genomic_DNA"/>
</dbReference>
<proteinExistence type="predicted"/>
<protein>
    <recommendedName>
        <fullName evidence="4">Ubiquitin-conjugating enzyme</fullName>
    </recommendedName>
</protein>
<evidence type="ECO:0008006" key="4">
    <source>
        <dbReference type="Google" id="ProtNLM"/>
    </source>
</evidence>
<dbReference type="RefSeq" id="XP_040660407.1">
    <property type="nucleotide sequence ID" value="XM_040799524.1"/>
</dbReference>
<gene>
    <name evidence="2" type="ORF">DCS_02195</name>
</gene>
<name>A0A151GVC5_DRECN</name>
<feature type="region of interest" description="Disordered" evidence="1">
    <location>
        <begin position="288"/>
        <end position="322"/>
    </location>
</feature>
<dbReference type="AlphaFoldDB" id="A0A151GVC5"/>
<dbReference type="GeneID" id="63714838"/>
<feature type="compositionally biased region" description="Low complexity" evidence="1">
    <location>
        <begin position="291"/>
        <end position="303"/>
    </location>
</feature>
<dbReference type="InParanoid" id="A0A151GVC5"/>